<dbReference type="EMBL" id="JAAIVJ010000006">
    <property type="protein sequence ID" value="NEY90895.1"/>
    <property type="molecule type" value="Genomic_DNA"/>
</dbReference>
<evidence type="ECO:0000313" key="2">
    <source>
        <dbReference type="EMBL" id="NEY90895.1"/>
    </source>
</evidence>
<organism evidence="2 3">
    <name type="scientific">Tabrizicola oligotrophica</name>
    <dbReference type="NCBI Taxonomy" id="2710650"/>
    <lineage>
        <taxon>Bacteria</taxon>
        <taxon>Pseudomonadati</taxon>
        <taxon>Pseudomonadota</taxon>
        <taxon>Alphaproteobacteria</taxon>
        <taxon>Rhodobacterales</taxon>
        <taxon>Paracoccaceae</taxon>
        <taxon>Tabrizicola</taxon>
    </lineage>
</organism>
<evidence type="ECO:0000256" key="1">
    <source>
        <dbReference type="SAM" id="MobiDB-lite"/>
    </source>
</evidence>
<accession>A0A6M0QU03</accession>
<dbReference type="Pfam" id="PF19670">
    <property type="entry name" value="DUF6173"/>
    <property type="match status" value="1"/>
</dbReference>
<dbReference type="Proteomes" id="UP000477782">
    <property type="component" value="Unassembled WGS sequence"/>
</dbReference>
<feature type="region of interest" description="Disordered" evidence="1">
    <location>
        <begin position="1"/>
        <end position="50"/>
    </location>
</feature>
<dbReference type="AlphaFoldDB" id="A0A6M0QU03"/>
<comment type="caution">
    <text evidence="2">The sequence shown here is derived from an EMBL/GenBank/DDBJ whole genome shotgun (WGS) entry which is preliminary data.</text>
</comment>
<keyword evidence="3" id="KW-1185">Reference proteome</keyword>
<reference evidence="2 3" key="1">
    <citation type="submission" date="2020-02" db="EMBL/GenBank/DDBJ databases">
        <authorList>
            <person name="Chen W.-M."/>
        </authorList>
    </citation>
    <scope>NUCLEOTIDE SEQUENCE [LARGE SCALE GENOMIC DNA]</scope>
    <source>
        <strain evidence="2 3">KMS-5</strain>
    </source>
</reference>
<sequence>MAQKDPDAEAKLAEAVHKATGLPDLPDHESETALAPAGPPVDLPEPQPVHKSPARWAYERLVQYIRNFEAQLDGNHEVAMGFAGSEVGVLRIEGLGYYDPDILTFYGRDDEGLNTQLIQHVTQLSVMLRAVPKTVPEVPARRIGFHLPPGWSGGEAGDGSA</sequence>
<feature type="compositionally biased region" description="Basic and acidic residues" evidence="1">
    <location>
        <begin position="1"/>
        <end position="17"/>
    </location>
</feature>
<dbReference type="RefSeq" id="WP_164625794.1">
    <property type="nucleotide sequence ID" value="NZ_JAAIVJ010000006.1"/>
</dbReference>
<protein>
    <submittedName>
        <fullName evidence="2">Uncharacterized protein</fullName>
    </submittedName>
</protein>
<feature type="compositionally biased region" description="Pro residues" evidence="1">
    <location>
        <begin position="37"/>
        <end position="47"/>
    </location>
</feature>
<dbReference type="InterPro" id="IPR046171">
    <property type="entry name" value="DUF6173"/>
</dbReference>
<gene>
    <name evidence="2" type="ORF">G4Z14_11355</name>
</gene>
<name>A0A6M0QU03_9RHOB</name>
<evidence type="ECO:0000313" key="3">
    <source>
        <dbReference type="Proteomes" id="UP000477782"/>
    </source>
</evidence>
<proteinExistence type="predicted"/>